<sequence>MNAISCIPETIAKVGVTCVDVDADEWPPLERFGPPPLQRFPIDALPEPLRGWVSSESEATQTPPDMATLLALTATSVVLAKKVLVEPWAGYREPVNIYSATLLDPANRKSAVFADAKRPIELIEQELHDAALQSVAERQSERRQDQLRLNKLEKKTADEKDPEKRVAASEEASTLAKKLATTPEPVMPTLVVEDTTTEKLALLMHENGERLAVLSAEGGIFAAMGGRYSAKGGADDFEMYLKAHAGDSSKVHRISRSPVVLESPALTIGLAIQPEVIRGLAGKSAFRGRGLLGRFIYAYPESWIGKRKIRTVPMPKALELEYQSLIKRLFQIQPRPDGSPNIVRLNDEAANEFEEYCRWIEDELGAGELEMMRDWGGKLAGLTLRIAGLMHCVKHANSDPLSNSIDVETMRNAQHIAKWAIPHAAATFELLSCDIVPECVGDAVHVIRSLTKDSAQIPSTVTRRNIQRHGQSRFNNDATRLDNVLSLLEQANYLRRRSSAEKGGKVTYDVSPRFRAESSNVPIASLSPLSPDSGISRQERSTFKI</sequence>
<accession>A0ABP8MX44</accession>
<evidence type="ECO:0000313" key="3">
    <source>
        <dbReference type="Proteomes" id="UP001500840"/>
    </source>
</evidence>
<gene>
    <name evidence="2" type="ORF">GCM10023156_30520</name>
</gene>
<evidence type="ECO:0000313" key="2">
    <source>
        <dbReference type="EMBL" id="GAA4455842.1"/>
    </source>
</evidence>
<proteinExistence type="predicted"/>
<dbReference type="Proteomes" id="UP001500840">
    <property type="component" value="Unassembled WGS sequence"/>
</dbReference>
<name>A0ABP8MX44_9BACT</name>
<feature type="compositionally biased region" description="Basic and acidic residues" evidence="1">
    <location>
        <begin position="138"/>
        <end position="168"/>
    </location>
</feature>
<feature type="region of interest" description="Disordered" evidence="1">
    <location>
        <begin position="137"/>
        <end position="180"/>
    </location>
</feature>
<keyword evidence="3" id="KW-1185">Reference proteome</keyword>
<comment type="caution">
    <text evidence="2">The sequence shown here is derived from an EMBL/GenBank/DDBJ whole genome shotgun (WGS) entry which is preliminary data.</text>
</comment>
<feature type="region of interest" description="Disordered" evidence="1">
    <location>
        <begin position="525"/>
        <end position="545"/>
    </location>
</feature>
<evidence type="ECO:0000256" key="1">
    <source>
        <dbReference type="SAM" id="MobiDB-lite"/>
    </source>
</evidence>
<reference evidence="3" key="1">
    <citation type="journal article" date="2019" name="Int. J. Syst. Evol. Microbiol.">
        <title>The Global Catalogue of Microorganisms (GCM) 10K type strain sequencing project: providing services to taxonomists for standard genome sequencing and annotation.</title>
        <authorList>
            <consortium name="The Broad Institute Genomics Platform"/>
            <consortium name="The Broad Institute Genome Sequencing Center for Infectious Disease"/>
            <person name="Wu L."/>
            <person name="Ma J."/>
        </authorList>
    </citation>
    <scope>NUCLEOTIDE SEQUENCE [LARGE SCALE GENOMIC DNA]</scope>
    <source>
        <strain evidence="3">JCM 17759</strain>
    </source>
</reference>
<protein>
    <recommendedName>
        <fullName evidence="4">DUF3987 domain-containing protein</fullName>
    </recommendedName>
</protein>
<dbReference type="InterPro" id="IPR025048">
    <property type="entry name" value="DUF3987"/>
</dbReference>
<dbReference type="Pfam" id="PF13148">
    <property type="entry name" value="DUF3987"/>
    <property type="match status" value="1"/>
</dbReference>
<organism evidence="2 3">
    <name type="scientific">Novipirellula rosea</name>
    <dbReference type="NCBI Taxonomy" id="1031540"/>
    <lineage>
        <taxon>Bacteria</taxon>
        <taxon>Pseudomonadati</taxon>
        <taxon>Planctomycetota</taxon>
        <taxon>Planctomycetia</taxon>
        <taxon>Pirellulales</taxon>
        <taxon>Pirellulaceae</taxon>
        <taxon>Novipirellula</taxon>
    </lineage>
</organism>
<evidence type="ECO:0008006" key="4">
    <source>
        <dbReference type="Google" id="ProtNLM"/>
    </source>
</evidence>
<dbReference type="EMBL" id="BAABGA010000035">
    <property type="protein sequence ID" value="GAA4455842.1"/>
    <property type="molecule type" value="Genomic_DNA"/>
</dbReference>
<feature type="compositionally biased region" description="Polar residues" evidence="1">
    <location>
        <begin position="525"/>
        <end position="536"/>
    </location>
</feature>